<feature type="region of interest" description="Disordered" evidence="1">
    <location>
        <begin position="585"/>
        <end position="622"/>
    </location>
</feature>
<reference evidence="4" key="1">
    <citation type="journal article" date="2009" name="Genome Res.">
        <title>Comparative genomic analyses of the human fungal pathogens Coccidioides and their relatives.</title>
        <authorList>
            <person name="Sharpton T.J."/>
            <person name="Stajich J.E."/>
            <person name="Rounsley S.D."/>
            <person name="Gardner M.J."/>
            <person name="Wortman J.R."/>
            <person name="Jordar V.S."/>
            <person name="Maiti R."/>
            <person name="Kodira C.D."/>
            <person name="Neafsey D.E."/>
            <person name="Zeng Q."/>
            <person name="Hung C.-Y."/>
            <person name="McMahan C."/>
            <person name="Muszewska A."/>
            <person name="Grynberg M."/>
            <person name="Mandel M.A."/>
            <person name="Kellner E.M."/>
            <person name="Barker B.M."/>
            <person name="Galgiani J.N."/>
            <person name="Orbach M.J."/>
            <person name="Kirkland T.N."/>
            <person name="Cole G.T."/>
            <person name="Henn M.R."/>
            <person name="Birren B.W."/>
            <person name="Taylor J.W."/>
        </authorList>
    </citation>
    <scope>NUCLEOTIDE SEQUENCE [LARGE SCALE GENOMIC DNA]</scope>
    <source>
        <strain evidence="4">RS</strain>
    </source>
</reference>
<feature type="compositionally biased region" description="Basic and acidic residues" evidence="1">
    <location>
        <begin position="643"/>
        <end position="655"/>
    </location>
</feature>
<dbReference type="OrthoDB" id="10261212at2759"/>
<evidence type="ECO:0000256" key="1">
    <source>
        <dbReference type="SAM" id="MobiDB-lite"/>
    </source>
</evidence>
<keyword evidence="4" id="KW-1185">Reference proteome</keyword>
<dbReference type="STRING" id="246410.A0A0E1RVY4"/>
<feature type="compositionally biased region" description="Polar residues" evidence="1">
    <location>
        <begin position="738"/>
        <end position="747"/>
    </location>
</feature>
<feature type="compositionally biased region" description="Basic and acidic residues" evidence="1">
    <location>
        <begin position="789"/>
        <end position="803"/>
    </location>
</feature>
<dbReference type="RefSeq" id="XP_001242491.1">
    <property type="nucleotide sequence ID" value="XM_001242490.2"/>
</dbReference>
<dbReference type="AlphaFoldDB" id="A0A0E1RVY4"/>
<feature type="region of interest" description="Disordered" evidence="1">
    <location>
        <begin position="201"/>
        <end position="310"/>
    </location>
</feature>
<feature type="compositionally biased region" description="Polar residues" evidence="1">
    <location>
        <begin position="213"/>
        <end position="234"/>
    </location>
</feature>
<dbReference type="PANTHER" id="PTHR18063:SF6">
    <property type="entry name" value="UBIQUITIN CARBOXYL-TERMINAL HYDROLASE"/>
    <property type="match status" value="1"/>
</dbReference>
<evidence type="ECO:0000259" key="2">
    <source>
        <dbReference type="Pfam" id="PF04424"/>
    </source>
</evidence>
<feature type="compositionally biased region" description="Polar residues" evidence="1">
    <location>
        <begin position="656"/>
        <end position="680"/>
    </location>
</feature>
<feature type="region of interest" description="Disordered" evidence="1">
    <location>
        <begin position="150"/>
        <end position="177"/>
    </location>
</feature>
<dbReference type="GO" id="GO:0004843">
    <property type="term" value="F:cysteine-type deubiquitinase activity"/>
    <property type="evidence" value="ECO:0007669"/>
    <property type="project" value="InterPro"/>
</dbReference>
<feature type="region of interest" description="Disordered" evidence="1">
    <location>
        <begin position="639"/>
        <end position="803"/>
    </location>
</feature>
<dbReference type="InterPro" id="IPR033979">
    <property type="entry name" value="MINDY_domain"/>
</dbReference>
<dbReference type="GO" id="GO:0005829">
    <property type="term" value="C:cytosol"/>
    <property type="evidence" value="ECO:0007669"/>
    <property type="project" value="TreeGrafter"/>
</dbReference>
<dbReference type="VEuPathDB" id="FungiDB:CIMG_06387"/>
<dbReference type="InParanoid" id="A0A0E1RVY4"/>
<dbReference type="Pfam" id="PF04424">
    <property type="entry name" value="MINDY_DUB"/>
    <property type="match status" value="1"/>
</dbReference>
<dbReference type="GO" id="GO:0071944">
    <property type="term" value="C:cell periphery"/>
    <property type="evidence" value="ECO:0007669"/>
    <property type="project" value="TreeGrafter"/>
</dbReference>
<feature type="compositionally biased region" description="Polar residues" evidence="1">
    <location>
        <begin position="609"/>
        <end position="622"/>
    </location>
</feature>
<dbReference type="GO" id="GO:1990380">
    <property type="term" value="F:K48-linked deubiquitinase activity"/>
    <property type="evidence" value="ECO:0007669"/>
    <property type="project" value="InterPro"/>
</dbReference>
<reference evidence="4" key="2">
    <citation type="journal article" date="2010" name="Genome Res.">
        <title>Population genomic sequencing of Coccidioides fungi reveals recent hybridization and transposon control.</title>
        <authorList>
            <person name="Neafsey D.E."/>
            <person name="Barker B.M."/>
            <person name="Sharpton T.J."/>
            <person name="Stajich J.E."/>
            <person name="Park D.J."/>
            <person name="Whiston E."/>
            <person name="Hung C.-Y."/>
            <person name="McMahan C."/>
            <person name="White J."/>
            <person name="Sykes S."/>
            <person name="Heiman D."/>
            <person name="Young S."/>
            <person name="Zeng Q."/>
            <person name="Abouelleil A."/>
            <person name="Aftuck L."/>
            <person name="Bessette D."/>
            <person name="Brown A."/>
            <person name="FitzGerald M."/>
            <person name="Lui A."/>
            <person name="Macdonald J.P."/>
            <person name="Priest M."/>
            <person name="Orbach M.J."/>
            <person name="Galgiani J.N."/>
            <person name="Kirkland T.N."/>
            <person name="Cole G.T."/>
            <person name="Birren B.W."/>
            <person name="Henn M.R."/>
            <person name="Taylor J.W."/>
            <person name="Rounsley S.D."/>
        </authorList>
    </citation>
    <scope>GENOME REANNOTATION</scope>
    <source>
        <strain evidence="4">RS</strain>
    </source>
</reference>
<dbReference type="Proteomes" id="UP000001261">
    <property type="component" value="Unassembled WGS sequence"/>
</dbReference>
<dbReference type="InterPro" id="IPR007518">
    <property type="entry name" value="MINDY"/>
</dbReference>
<evidence type="ECO:0000313" key="3">
    <source>
        <dbReference type="EMBL" id="EAS30908.1"/>
    </source>
</evidence>
<feature type="region of interest" description="Disordered" evidence="1">
    <location>
        <begin position="1"/>
        <end position="110"/>
    </location>
</feature>
<protein>
    <recommendedName>
        <fullName evidence="2">MINDY deubiquitinase domain-containing protein</fullName>
    </recommendedName>
</protein>
<dbReference type="GO" id="GO:0016807">
    <property type="term" value="F:cysteine-type carboxypeptidase activity"/>
    <property type="evidence" value="ECO:0007669"/>
    <property type="project" value="TreeGrafter"/>
</dbReference>
<feature type="domain" description="MINDY deubiquitinase" evidence="2">
    <location>
        <begin position="310"/>
        <end position="589"/>
    </location>
</feature>
<dbReference type="OMA" id="PTHEAML"/>
<accession>A0A0E1RVY4</accession>
<feature type="compositionally biased region" description="Polar residues" evidence="1">
    <location>
        <begin position="57"/>
        <end position="71"/>
    </location>
</feature>
<feature type="compositionally biased region" description="Polar residues" evidence="1">
    <location>
        <begin position="288"/>
        <end position="299"/>
    </location>
</feature>
<dbReference type="PANTHER" id="PTHR18063">
    <property type="entry name" value="NF-E2 INDUCIBLE PROTEIN"/>
    <property type="match status" value="1"/>
</dbReference>
<sequence length="803" mass="88909">MSVKQPDQEGQDGSPGLIEPRPNVPTNLDVVADSTPSDQDKPVFSESMLGELPIPLSETTGEPQTQSQPSGFGQPRASCQLEDDHNSEQRTAQHEIGAEGDSGLRPQSQATSETCNLFSNNIADSSPQRTIELQSNNPFKARLERRYNNAILDSNSHDGRSHPPQSRKVDRSMSPPSLARNAADAIFVDHANIIASGHEATMKPGTENKGHSDIQNVNAASGSNDPLIPTDSTRPTPPLLSPNLIELEETEEREAPHSSASYQPPSDKQRAPSLLEPPKSAHVAEEQPTLQDTPSETQGPQPPAQPSDIYGIRIVNWTDGVHKTLRRSPVLVQNENGPCPLLALVNSLVMRTPPDIQSPLIKALRSRERISLGLLIQSLFDELTTYVNEEYQLPDIEDLSKFLTMLHTGMNVNPRLTPNVNPDQPGMFHQTRDIKLYSAFSLPLVHGWLASPASEAHKAMLRTAEYHDDIQLLHFRKEELEERVLSGGTLTAEEEQLIKDIDHIQHFVNVENATQLSPFGLGHLNRSLAPGTICILFRNDHFSTLFKHPHSQQFFTLVTDAGYAGHAEVVWESLVDVNGSGSELFSGDFRPVGAAPSSPAQRRKDQSMEHSQNQKMNPGQHNEQTDADYAYALALQFQDEEEQRAQRARAERNSSRPESQSSWQPVSRRQHARPTSTNTPQDHRHVTGHRQPRQTQIIRPLVPPAPETPIRQTVSADDPNAPPPTYEQAARTPPYNPQDHSASQYDGQNGIAGPRSSSYNYGSGRTPYMNHPSARRRVPMPTSASTLGERPRERERSKDCVVM</sequence>
<evidence type="ECO:0000313" key="4">
    <source>
        <dbReference type="Proteomes" id="UP000001261"/>
    </source>
</evidence>
<dbReference type="GeneID" id="4560781"/>
<dbReference type="EMBL" id="GG704912">
    <property type="protein sequence ID" value="EAS30908.1"/>
    <property type="molecule type" value="Genomic_DNA"/>
</dbReference>
<organism evidence="3 4">
    <name type="scientific">Coccidioides immitis (strain RS)</name>
    <name type="common">Valley fever fungus</name>
    <dbReference type="NCBI Taxonomy" id="246410"/>
    <lineage>
        <taxon>Eukaryota</taxon>
        <taxon>Fungi</taxon>
        <taxon>Dikarya</taxon>
        <taxon>Ascomycota</taxon>
        <taxon>Pezizomycotina</taxon>
        <taxon>Eurotiomycetes</taxon>
        <taxon>Eurotiomycetidae</taxon>
        <taxon>Onygenales</taxon>
        <taxon>Onygenaceae</taxon>
        <taxon>Coccidioides</taxon>
    </lineage>
</organism>
<proteinExistence type="predicted"/>
<dbReference type="KEGG" id="cim:CIMG_06387"/>
<dbReference type="GO" id="GO:0071108">
    <property type="term" value="P:protein K48-linked deubiquitination"/>
    <property type="evidence" value="ECO:0007669"/>
    <property type="project" value="TreeGrafter"/>
</dbReference>
<feature type="compositionally biased region" description="Basic and acidic residues" evidence="1">
    <location>
        <begin position="82"/>
        <end position="97"/>
    </location>
</feature>
<feature type="compositionally biased region" description="Basic and acidic residues" evidence="1">
    <location>
        <begin position="155"/>
        <end position="171"/>
    </location>
</feature>
<name>A0A0E1RVY4_COCIM</name>
<gene>
    <name evidence="3" type="ORF">CIMG_06387</name>
</gene>